<dbReference type="HOGENOM" id="CLU_1500182_0_0_1"/>
<dbReference type="PaxDb" id="2903-EOD03792"/>
<feature type="region of interest" description="Disordered" evidence="1">
    <location>
        <begin position="1"/>
        <end position="28"/>
    </location>
</feature>
<feature type="compositionally biased region" description="Low complexity" evidence="1">
    <location>
        <begin position="71"/>
        <end position="84"/>
    </location>
</feature>
<evidence type="ECO:0000313" key="2">
    <source>
        <dbReference type="EnsemblProtists" id="EOD03792"/>
    </source>
</evidence>
<proteinExistence type="predicted"/>
<dbReference type="AlphaFoldDB" id="A0A0D3HXQ7"/>
<reference evidence="2" key="2">
    <citation type="submission" date="2024-10" db="UniProtKB">
        <authorList>
            <consortium name="EnsemblProtists"/>
        </authorList>
    </citation>
    <scope>IDENTIFICATION</scope>
</reference>
<feature type="region of interest" description="Disordered" evidence="1">
    <location>
        <begin position="71"/>
        <end position="95"/>
    </location>
</feature>
<sequence>QEPPLFARPEACTRDDGRAGSPVPRPWLRTDRRRRAAWVLDGAAAAPARGWLPAVHGVARPLEGGRDRLPAKAAAGAQGAVGQATHPLQPDPRGVVESAPRLRLAALRQQPALPGLRTRAHSEGVRDRRRAGPRAELETAAHLRARLQLQKGVRAAAARAVLGPVTRGSPLRGGGSITCS</sequence>
<dbReference type="KEGG" id="ehx:EMIHUDRAFT_439410"/>
<protein>
    <submittedName>
        <fullName evidence="2">Uncharacterized protein</fullName>
    </submittedName>
</protein>
<dbReference type="GeneID" id="17249900"/>
<dbReference type="RefSeq" id="XP_005756221.1">
    <property type="nucleotide sequence ID" value="XM_005756164.1"/>
</dbReference>
<dbReference type="EnsemblProtists" id="EOD03792">
    <property type="protein sequence ID" value="EOD03792"/>
    <property type="gene ID" value="EMIHUDRAFT_439410"/>
</dbReference>
<organism evidence="2 3">
    <name type="scientific">Emiliania huxleyi (strain CCMP1516)</name>
    <dbReference type="NCBI Taxonomy" id="280463"/>
    <lineage>
        <taxon>Eukaryota</taxon>
        <taxon>Haptista</taxon>
        <taxon>Haptophyta</taxon>
        <taxon>Prymnesiophyceae</taxon>
        <taxon>Isochrysidales</taxon>
        <taxon>Noelaerhabdaceae</taxon>
        <taxon>Emiliania</taxon>
    </lineage>
</organism>
<accession>A0A0D3HXQ7</accession>
<dbReference type="Proteomes" id="UP000013827">
    <property type="component" value="Unassembled WGS sequence"/>
</dbReference>
<evidence type="ECO:0000256" key="1">
    <source>
        <dbReference type="SAM" id="MobiDB-lite"/>
    </source>
</evidence>
<name>A0A0D3HXQ7_EMIH1</name>
<keyword evidence="3" id="KW-1185">Reference proteome</keyword>
<evidence type="ECO:0000313" key="3">
    <source>
        <dbReference type="Proteomes" id="UP000013827"/>
    </source>
</evidence>
<reference evidence="3" key="1">
    <citation type="journal article" date="2013" name="Nature">
        <title>Pan genome of the phytoplankton Emiliania underpins its global distribution.</title>
        <authorList>
            <person name="Read B.A."/>
            <person name="Kegel J."/>
            <person name="Klute M.J."/>
            <person name="Kuo A."/>
            <person name="Lefebvre S.C."/>
            <person name="Maumus F."/>
            <person name="Mayer C."/>
            <person name="Miller J."/>
            <person name="Monier A."/>
            <person name="Salamov A."/>
            <person name="Young J."/>
            <person name="Aguilar M."/>
            <person name="Claverie J.M."/>
            <person name="Frickenhaus S."/>
            <person name="Gonzalez K."/>
            <person name="Herman E.K."/>
            <person name="Lin Y.C."/>
            <person name="Napier J."/>
            <person name="Ogata H."/>
            <person name="Sarno A.F."/>
            <person name="Shmutz J."/>
            <person name="Schroeder D."/>
            <person name="de Vargas C."/>
            <person name="Verret F."/>
            <person name="von Dassow P."/>
            <person name="Valentin K."/>
            <person name="Van de Peer Y."/>
            <person name="Wheeler G."/>
            <person name="Dacks J.B."/>
            <person name="Delwiche C.F."/>
            <person name="Dyhrman S.T."/>
            <person name="Glockner G."/>
            <person name="John U."/>
            <person name="Richards T."/>
            <person name="Worden A.Z."/>
            <person name="Zhang X."/>
            <person name="Grigoriev I.V."/>
            <person name="Allen A.E."/>
            <person name="Bidle K."/>
            <person name="Borodovsky M."/>
            <person name="Bowler C."/>
            <person name="Brownlee C."/>
            <person name="Cock J.M."/>
            <person name="Elias M."/>
            <person name="Gladyshev V.N."/>
            <person name="Groth M."/>
            <person name="Guda C."/>
            <person name="Hadaegh A."/>
            <person name="Iglesias-Rodriguez M.D."/>
            <person name="Jenkins J."/>
            <person name="Jones B.M."/>
            <person name="Lawson T."/>
            <person name="Leese F."/>
            <person name="Lindquist E."/>
            <person name="Lobanov A."/>
            <person name="Lomsadze A."/>
            <person name="Malik S.B."/>
            <person name="Marsh M.E."/>
            <person name="Mackinder L."/>
            <person name="Mock T."/>
            <person name="Mueller-Roeber B."/>
            <person name="Pagarete A."/>
            <person name="Parker M."/>
            <person name="Probert I."/>
            <person name="Quesneville H."/>
            <person name="Raines C."/>
            <person name="Rensing S.A."/>
            <person name="Riano-Pachon D.M."/>
            <person name="Richier S."/>
            <person name="Rokitta S."/>
            <person name="Shiraiwa Y."/>
            <person name="Soanes D.M."/>
            <person name="van der Giezen M."/>
            <person name="Wahlund T.M."/>
            <person name="Williams B."/>
            <person name="Wilson W."/>
            <person name="Wolfe G."/>
            <person name="Wurch L.L."/>
        </authorList>
    </citation>
    <scope>NUCLEOTIDE SEQUENCE</scope>
</reference>